<dbReference type="AlphaFoldDB" id="A0AAW2X762"/>
<keyword evidence="3" id="KW-0418">Kinase</keyword>
<keyword evidence="2" id="KW-0472">Membrane</keyword>
<keyword evidence="3" id="KW-0808">Transferase</keyword>
<feature type="transmembrane region" description="Helical" evidence="2">
    <location>
        <begin position="39"/>
        <end position="61"/>
    </location>
</feature>
<keyword evidence="2" id="KW-1133">Transmembrane helix</keyword>
<evidence type="ECO:0000256" key="1">
    <source>
        <dbReference type="SAM" id="MobiDB-lite"/>
    </source>
</evidence>
<feature type="compositionally biased region" description="Low complexity" evidence="1">
    <location>
        <begin position="102"/>
        <end position="123"/>
    </location>
</feature>
<organism evidence="3">
    <name type="scientific">Sesamum latifolium</name>
    <dbReference type="NCBI Taxonomy" id="2727402"/>
    <lineage>
        <taxon>Eukaryota</taxon>
        <taxon>Viridiplantae</taxon>
        <taxon>Streptophyta</taxon>
        <taxon>Embryophyta</taxon>
        <taxon>Tracheophyta</taxon>
        <taxon>Spermatophyta</taxon>
        <taxon>Magnoliopsida</taxon>
        <taxon>eudicotyledons</taxon>
        <taxon>Gunneridae</taxon>
        <taxon>Pentapetalae</taxon>
        <taxon>asterids</taxon>
        <taxon>lamiids</taxon>
        <taxon>Lamiales</taxon>
        <taxon>Pedaliaceae</taxon>
        <taxon>Sesamum</taxon>
    </lineage>
</organism>
<gene>
    <name evidence="3" type="ORF">Slati_1433500</name>
</gene>
<dbReference type="EMBL" id="JACGWN010000005">
    <property type="protein sequence ID" value="KAL0448771.1"/>
    <property type="molecule type" value="Genomic_DNA"/>
</dbReference>
<protein>
    <submittedName>
        <fullName evidence="3">Cyclin-dependent kinase C-2</fullName>
    </submittedName>
</protein>
<proteinExistence type="predicted"/>
<dbReference type="GO" id="GO:0016301">
    <property type="term" value="F:kinase activity"/>
    <property type="evidence" value="ECO:0007669"/>
    <property type="project" value="UniProtKB-KW"/>
</dbReference>
<keyword evidence="2" id="KW-0812">Transmembrane</keyword>
<sequence length="136" mass="14369">MKNWQKDRSCSIHNNMHACLQFKPGNLILNTGMALATKWAILSRLCLVCLVIISMESLVVLGASRYPPGGAAGGYYQDRGGQSGGYNSGPFPPQGRGPPLYPGNSAPSNAPRAPPNYSQSGQYGVSGGRGPKSTSW</sequence>
<name>A0AAW2X762_9LAMI</name>
<evidence type="ECO:0000313" key="3">
    <source>
        <dbReference type="EMBL" id="KAL0448771.1"/>
    </source>
</evidence>
<reference evidence="3" key="1">
    <citation type="submission" date="2020-06" db="EMBL/GenBank/DDBJ databases">
        <authorList>
            <person name="Li T."/>
            <person name="Hu X."/>
            <person name="Zhang T."/>
            <person name="Song X."/>
            <person name="Zhang H."/>
            <person name="Dai N."/>
            <person name="Sheng W."/>
            <person name="Hou X."/>
            <person name="Wei L."/>
        </authorList>
    </citation>
    <scope>NUCLEOTIDE SEQUENCE</scope>
    <source>
        <strain evidence="3">KEN1</strain>
        <tissue evidence="3">Leaf</tissue>
    </source>
</reference>
<evidence type="ECO:0000256" key="2">
    <source>
        <dbReference type="SAM" id="Phobius"/>
    </source>
</evidence>
<feature type="region of interest" description="Disordered" evidence="1">
    <location>
        <begin position="72"/>
        <end position="136"/>
    </location>
</feature>
<feature type="compositionally biased region" description="Pro residues" evidence="1">
    <location>
        <begin position="90"/>
        <end position="101"/>
    </location>
</feature>
<comment type="caution">
    <text evidence="3">The sequence shown here is derived from an EMBL/GenBank/DDBJ whole genome shotgun (WGS) entry which is preliminary data.</text>
</comment>
<accession>A0AAW2X762</accession>
<reference evidence="3" key="2">
    <citation type="journal article" date="2024" name="Plant">
        <title>Genomic evolution and insights into agronomic trait innovations of Sesamum species.</title>
        <authorList>
            <person name="Miao H."/>
            <person name="Wang L."/>
            <person name="Qu L."/>
            <person name="Liu H."/>
            <person name="Sun Y."/>
            <person name="Le M."/>
            <person name="Wang Q."/>
            <person name="Wei S."/>
            <person name="Zheng Y."/>
            <person name="Lin W."/>
            <person name="Duan Y."/>
            <person name="Cao H."/>
            <person name="Xiong S."/>
            <person name="Wang X."/>
            <person name="Wei L."/>
            <person name="Li C."/>
            <person name="Ma Q."/>
            <person name="Ju M."/>
            <person name="Zhao R."/>
            <person name="Li G."/>
            <person name="Mu C."/>
            <person name="Tian Q."/>
            <person name="Mei H."/>
            <person name="Zhang T."/>
            <person name="Gao T."/>
            <person name="Zhang H."/>
        </authorList>
    </citation>
    <scope>NUCLEOTIDE SEQUENCE</scope>
    <source>
        <strain evidence="3">KEN1</strain>
    </source>
</reference>